<proteinExistence type="predicted"/>
<reference evidence="1 2" key="1">
    <citation type="submission" date="2010-03" db="EMBL/GenBank/DDBJ databases">
        <title>The genome sequence of Eubacterium siraeum 70/3.</title>
        <authorList>
            <consortium name="metaHIT consortium -- http://www.metahit.eu/"/>
            <person name="Pajon A."/>
            <person name="Turner K."/>
            <person name="Parkhill J."/>
            <person name="Duncan S."/>
            <person name="Flint H."/>
        </authorList>
    </citation>
    <scope>NUCLEOTIDE SEQUENCE [LARGE SCALE GENOMIC DNA]</scope>
    <source>
        <strain evidence="1 2">70/3</strain>
    </source>
</reference>
<dbReference type="AlphaFoldDB" id="D4JW83"/>
<dbReference type="Proteomes" id="UP000008803">
    <property type="component" value="Chromosome"/>
</dbReference>
<evidence type="ECO:0000313" key="1">
    <source>
        <dbReference type="EMBL" id="CBK97352.1"/>
    </source>
</evidence>
<name>D4JW83_9FIRM</name>
<protein>
    <submittedName>
        <fullName evidence="1">Uncharacterized protein</fullName>
    </submittedName>
</protein>
<dbReference type="KEGG" id="esu:EUS_23770"/>
<dbReference type="EMBL" id="FP929044">
    <property type="protein sequence ID" value="CBK97352.1"/>
    <property type="molecule type" value="Genomic_DNA"/>
</dbReference>
<dbReference type="BioCyc" id="ESIR657319:G136K-2012-MONOMER"/>
<sequence>MMFYGVWGVAPSGMRAAAPQLARHGRRACMPKGSARCRANKAYTALPMGKGFGVRDREFTLFLKKTDFSTSWY</sequence>
<organism evidence="1 2">
    <name type="scientific">[Eubacterium] siraeum 70/3</name>
    <dbReference type="NCBI Taxonomy" id="657319"/>
    <lineage>
        <taxon>Bacteria</taxon>
        <taxon>Bacillati</taxon>
        <taxon>Bacillota</taxon>
        <taxon>Clostridia</taxon>
        <taxon>Eubacteriales</taxon>
        <taxon>Oscillospiraceae</taxon>
        <taxon>Oscillospiraceae incertae sedis</taxon>
    </lineage>
</organism>
<evidence type="ECO:0000313" key="2">
    <source>
        <dbReference type="Proteomes" id="UP000008803"/>
    </source>
</evidence>
<gene>
    <name evidence="1" type="ORF">EUS_23770</name>
</gene>
<dbReference type="HOGENOM" id="CLU_2699209_0_0_9"/>
<reference evidence="1 2" key="2">
    <citation type="submission" date="2010-03" db="EMBL/GenBank/DDBJ databases">
        <authorList>
            <person name="Pajon A."/>
        </authorList>
    </citation>
    <scope>NUCLEOTIDE SEQUENCE [LARGE SCALE GENOMIC DNA]</scope>
    <source>
        <strain evidence="1 2">70/3</strain>
    </source>
</reference>
<accession>D4JW83</accession>